<gene>
    <name evidence="2" type="ORF">UFOVP190_437</name>
</gene>
<feature type="transmembrane region" description="Helical" evidence="1">
    <location>
        <begin position="6"/>
        <end position="27"/>
    </location>
</feature>
<protein>
    <submittedName>
        <fullName evidence="2">Uncharacterized protein</fullName>
    </submittedName>
</protein>
<proteinExistence type="predicted"/>
<reference evidence="2" key="1">
    <citation type="submission" date="2020-05" db="EMBL/GenBank/DDBJ databases">
        <authorList>
            <person name="Chiriac C."/>
            <person name="Salcher M."/>
            <person name="Ghai R."/>
            <person name="Kavagutti S V."/>
        </authorList>
    </citation>
    <scope>NUCLEOTIDE SEQUENCE</scope>
</reference>
<accession>A0A6J7WI86</accession>
<keyword evidence="1" id="KW-1133">Transmembrane helix</keyword>
<dbReference type="EMBL" id="LR798243">
    <property type="protein sequence ID" value="CAB5215184.1"/>
    <property type="molecule type" value="Genomic_DNA"/>
</dbReference>
<name>A0A6J7WI86_9CAUD</name>
<sequence>MIVEWTPNVIIAIVVYIFILALILWFVRGIGKK</sequence>
<evidence type="ECO:0000313" key="2">
    <source>
        <dbReference type="EMBL" id="CAB5215184.1"/>
    </source>
</evidence>
<keyword evidence="1" id="KW-0472">Membrane</keyword>
<keyword evidence="1" id="KW-0812">Transmembrane</keyword>
<evidence type="ECO:0000256" key="1">
    <source>
        <dbReference type="SAM" id="Phobius"/>
    </source>
</evidence>
<organism evidence="2">
    <name type="scientific">uncultured Caudovirales phage</name>
    <dbReference type="NCBI Taxonomy" id="2100421"/>
    <lineage>
        <taxon>Viruses</taxon>
        <taxon>Duplodnaviria</taxon>
        <taxon>Heunggongvirae</taxon>
        <taxon>Uroviricota</taxon>
        <taxon>Caudoviricetes</taxon>
        <taxon>Peduoviridae</taxon>
        <taxon>Maltschvirus</taxon>
        <taxon>Maltschvirus maltsch</taxon>
    </lineage>
</organism>